<dbReference type="EMBL" id="JAQQDW010000081">
    <property type="protein sequence ID" value="MFM0107482.1"/>
    <property type="molecule type" value="Genomic_DNA"/>
</dbReference>
<sequence length="83" mass="9209">MMFAVLPQRPLQDGSAAVPTGRVVAKKPHRTEFDVKKPTWLAAVGEDAQRRYEVICRPLNPSFAQMNQRGLYPDAAHESASTT</sequence>
<proteinExistence type="predicted"/>
<protein>
    <submittedName>
        <fullName evidence="1">Uncharacterized protein</fullName>
    </submittedName>
</protein>
<name>A0ACC7NJ67_9BURK</name>
<gene>
    <name evidence="1" type="ORF">PQR01_29450</name>
</gene>
<keyword evidence="2" id="KW-1185">Reference proteome</keyword>
<comment type="caution">
    <text evidence="1">The sequence shown here is derived from an EMBL/GenBank/DDBJ whole genome shotgun (WGS) entry which is preliminary data.</text>
</comment>
<organism evidence="1 2">
    <name type="scientific">Paraburkholderia rhynchosiae</name>
    <dbReference type="NCBI Taxonomy" id="487049"/>
    <lineage>
        <taxon>Bacteria</taxon>
        <taxon>Pseudomonadati</taxon>
        <taxon>Pseudomonadota</taxon>
        <taxon>Betaproteobacteria</taxon>
        <taxon>Burkholderiales</taxon>
        <taxon>Burkholderiaceae</taxon>
        <taxon>Paraburkholderia</taxon>
    </lineage>
</organism>
<reference evidence="1 2" key="1">
    <citation type="journal article" date="2024" name="Chem. Sci.">
        <title>Discovery of megapolipeptins by genome mining of a Burkholderiales bacteria collection.</title>
        <authorList>
            <person name="Paulo B.S."/>
            <person name="Recchia M.J.J."/>
            <person name="Lee S."/>
            <person name="Fergusson C.H."/>
            <person name="Romanowski S.B."/>
            <person name="Hernandez A."/>
            <person name="Krull N."/>
            <person name="Liu D.Y."/>
            <person name="Cavanagh H."/>
            <person name="Bos A."/>
            <person name="Gray C.A."/>
            <person name="Murphy B.T."/>
            <person name="Linington R.G."/>
            <person name="Eustaquio A.S."/>
        </authorList>
    </citation>
    <scope>NUCLEOTIDE SEQUENCE [LARGE SCALE GENOMIC DNA]</scope>
    <source>
        <strain evidence="1 2">RL18-126-BIB-B</strain>
    </source>
</reference>
<accession>A0ACC7NJ67</accession>
<evidence type="ECO:0000313" key="1">
    <source>
        <dbReference type="EMBL" id="MFM0107482.1"/>
    </source>
</evidence>
<dbReference type="Proteomes" id="UP001629235">
    <property type="component" value="Unassembled WGS sequence"/>
</dbReference>
<evidence type="ECO:0000313" key="2">
    <source>
        <dbReference type="Proteomes" id="UP001629235"/>
    </source>
</evidence>